<dbReference type="PANTHER" id="PTHR11802:SF432">
    <property type="entry name" value="Y, PUTATIVE-RELATED"/>
    <property type="match status" value="1"/>
</dbReference>
<dbReference type="Gene3D" id="3.40.50.1820">
    <property type="entry name" value="alpha/beta hydrolase"/>
    <property type="match status" value="1"/>
</dbReference>
<dbReference type="Pfam" id="PF00450">
    <property type="entry name" value="Peptidase_S10"/>
    <property type="match status" value="1"/>
</dbReference>
<keyword evidence="6" id="KW-0732">Signal</keyword>
<dbReference type="Proteomes" id="UP000091967">
    <property type="component" value="Unassembled WGS sequence"/>
</dbReference>
<keyword evidence="2" id="KW-0121">Carboxypeptidase</keyword>
<keyword evidence="4" id="KW-0378">Hydrolase</keyword>
<evidence type="ECO:0000256" key="1">
    <source>
        <dbReference type="ARBA" id="ARBA00009431"/>
    </source>
</evidence>
<dbReference type="STRING" id="36050.A0A1B8AW87"/>
<dbReference type="OMA" id="SHRLFFW"/>
<evidence type="ECO:0000256" key="6">
    <source>
        <dbReference type="SAM" id="SignalP"/>
    </source>
</evidence>
<evidence type="ECO:0000256" key="4">
    <source>
        <dbReference type="ARBA" id="ARBA00022801"/>
    </source>
</evidence>
<accession>A0A1B8AW87</accession>
<keyword evidence="5" id="KW-0325">Glycoprotein</keyword>
<dbReference type="GO" id="GO:0006508">
    <property type="term" value="P:proteolysis"/>
    <property type="evidence" value="ECO:0007669"/>
    <property type="project" value="UniProtKB-KW"/>
</dbReference>
<protein>
    <recommendedName>
        <fullName evidence="9">Carboxypeptidase</fullName>
    </recommendedName>
</protein>
<comment type="caution">
    <text evidence="7">The sequence shown here is derived from an EMBL/GenBank/DDBJ whole genome shotgun (WGS) entry which is preliminary data.</text>
</comment>
<reference evidence="7 8" key="1">
    <citation type="submission" date="2016-06" db="EMBL/GenBank/DDBJ databases">
        <title>Living apart together: crosstalk between the core and supernumerary genomes in a fungal plant pathogen.</title>
        <authorList>
            <person name="Vanheule A."/>
            <person name="Audenaert K."/>
            <person name="Warris S."/>
            <person name="Van De Geest H."/>
            <person name="Schijlen E."/>
            <person name="Hofte M."/>
            <person name="De Saeger S."/>
            <person name="Haesaert G."/>
            <person name="Waalwijk C."/>
            <person name="Van Der Lee T."/>
        </authorList>
    </citation>
    <scope>NUCLEOTIDE SEQUENCE [LARGE SCALE GENOMIC DNA]</scope>
    <source>
        <strain evidence="7 8">2516</strain>
    </source>
</reference>
<gene>
    <name evidence="7" type="ORF">FPOA_05327</name>
</gene>
<sequence>MWLAKYVASLALATTIGHVTCQEQKPLTDGITSKPFFTLREQSSHLCDAGSRQWTGTVNVTADKSMFFWYFESRNKPQTDPLLLWMSGGPGAAGEMGLFMGSGPCVVNRDGNSTRRLEYSWTDHANVVYIDQPVGVGFSEITDRDDIAVSLEQGARDVHSFLSIFSQYVFPELGGRPWHITGESMGGHYVTGYTQHIASQEQNNERLGVEPRINISSAIIVDGYIDATRQFLGYYDFFCKDWAKDGRKAPLMNDTACSTMAAAMPECEKLAIRCRESYDIPECKAANEVCEETIGEYFLDGVKKGGWDPYDDRHPCEEPPMCSNLDHGPTWKFLNQRWVQEKLGFKSFPFDLIDLDTNKRWDQAENIHLPVTRELTWILDNTDISVLFINGNNDIIINTPGQMSVLDSQPWGGQELYRNLRYNPWHYEDGELTSNTEGWGAKRGGFWKGNNRLALYAVDEAGHLSAHHQPEAIGAIVRSWLRSHHE</sequence>
<feature type="chain" id="PRO_5008603287" description="Carboxypeptidase" evidence="6">
    <location>
        <begin position="22"/>
        <end position="486"/>
    </location>
</feature>
<feature type="signal peptide" evidence="6">
    <location>
        <begin position="1"/>
        <end position="21"/>
    </location>
</feature>
<comment type="similarity">
    <text evidence="1">Belongs to the peptidase S10 family.</text>
</comment>
<keyword evidence="3" id="KW-0645">Protease</keyword>
<evidence type="ECO:0008006" key="9">
    <source>
        <dbReference type="Google" id="ProtNLM"/>
    </source>
</evidence>
<evidence type="ECO:0000313" key="7">
    <source>
        <dbReference type="EMBL" id="OBS24790.1"/>
    </source>
</evidence>
<proteinExistence type="inferred from homology"/>
<organism evidence="7 8">
    <name type="scientific">Fusarium poae</name>
    <dbReference type="NCBI Taxonomy" id="36050"/>
    <lineage>
        <taxon>Eukaryota</taxon>
        <taxon>Fungi</taxon>
        <taxon>Dikarya</taxon>
        <taxon>Ascomycota</taxon>
        <taxon>Pezizomycotina</taxon>
        <taxon>Sordariomycetes</taxon>
        <taxon>Hypocreomycetidae</taxon>
        <taxon>Hypocreales</taxon>
        <taxon>Nectriaceae</taxon>
        <taxon>Fusarium</taxon>
    </lineage>
</organism>
<keyword evidence="8" id="KW-1185">Reference proteome</keyword>
<dbReference type="PRINTS" id="PR00724">
    <property type="entry name" value="CRBOXYPTASEC"/>
</dbReference>
<dbReference type="Gene3D" id="1.10.287.410">
    <property type="match status" value="1"/>
</dbReference>
<dbReference type="SUPFAM" id="SSF53474">
    <property type="entry name" value="alpha/beta-Hydrolases"/>
    <property type="match status" value="1"/>
</dbReference>
<evidence type="ECO:0000313" key="8">
    <source>
        <dbReference type="Proteomes" id="UP000091967"/>
    </source>
</evidence>
<dbReference type="GO" id="GO:0000324">
    <property type="term" value="C:fungal-type vacuole"/>
    <property type="evidence" value="ECO:0007669"/>
    <property type="project" value="TreeGrafter"/>
</dbReference>
<dbReference type="InterPro" id="IPR001563">
    <property type="entry name" value="Peptidase_S10"/>
</dbReference>
<evidence type="ECO:0000256" key="5">
    <source>
        <dbReference type="ARBA" id="ARBA00023180"/>
    </source>
</evidence>
<dbReference type="AlphaFoldDB" id="A0A1B8AW87"/>
<dbReference type="PANTHER" id="PTHR11802">
    <property type="entry name" value="SERINE PROTEASE FAMILY S10 SERINE CARBOXYPEPTIDASE"/>
    <property type="match status" value="1"/>
</dbReference>
<evidence type="ECO:0000256" key="3">
    <source>
        <dbReference type="ARBA" id="ARBA00022670"/>
    </source>
</evidence>
<evidence type="ECO:0000256" key="2">
    <source>
        <dbReference type="ARBA" id="ARBA00022645"/>
    </source>
</evidence>
<dbReference type="EMBL" id="LYXU01000002">
    <property type="protein sequence ID" value="OBS24790.1"/>
    <property type="molecule type" value="Genomic_DNA"/>
</dbReference>
<name>A0A1B8AW87_FUSPO</name>
<dbReference type="GO" id="GO:0004185">
    <property type="term" value="F:serine-type carboxypeptidase activity"/>
    <property type="evidence" value="ECO:0007669"/>
    <property type="project" value="InterPro"/>
</dbReference>
<dbReference type="InterPro" id="IPR029058">
    <property type="entry name" value="AB_hydrolase_fold"/>
</dbReference>